<reference evidence="7" key="2">
    <citation type="submission" date="2011-02" db="EMBL/GenBank/DDBJ databases">
        <title>The Genome Sequence of Capsaspora owczarzaki ATCC 30864.</title>
        <authorList>
            <person name="Russ C."/>
            <person name="Cuomo C."/>
            <person name="Burger G."/>
            <person name="Gray M.W."/>
            <person name="Holland P.W.H."/>
            <person name="King N."/>
            <person name="Lang F.B.F."/>
            <person name="Roger A.J."/>
            <person name="Ruiz-Trillo I."/>
            <person name="Young S.K."/>
            <person name="Zeng Q."/>
            <person name="Gargeya S."/>
            <person name="Alvarado L."/>
            <person name="Berlin A."/>
            <person name="Chapman S.B."/>
            <person name="Chen Z."/>
            <person name="Freedman E."/>
            <person name="Gellesch M."/>
            <person name="Goldberg J."/>
            <person name="Griggs A."/>
            <person name="Gujja S."/>
            <person name="Heilman E."/>
            <person name="Heiman D."/>
            <person name="Howarth C."/>
            <person name="Mehta T."/>
            <person name="Neiman D."/>
            <person name="Pearson M."/>
            <person name="Roberts A."/>
            <person name="Saif S."/>
            <person name="Shea T."/>
            <person name="Shenoy N."/>
            <person name="Sisk P."/>
            <person name="Stolte C."/>
            <person name="Sykes S."/>
            <person name="White J."/>
            <person name="Yandava C."/>
            <person name="Haas B."/>
            <person name="Nusbaum C."/>
            <person name="Birren B."/>
        </authorList>
    </citation>
    <scope>NUCLEOTIDE SEQUENCE</scope>
    <source>
        <strain evidence="7">ATCC 30864</strain>
    </source>
</reference>
<reference evidence="6" key="1">
    <citation type="submission" date="2011-02" db="EMBL/GenBank/DDBJ databases">
        <title>The Genome Sequence of Capsaspora owczarzaki ATCC 30864.</title>
        <authorList>
            <consortium name="The Broad Institute Genome Sequencing Platform"/>
            <person name="Russ C."/>
            <person name="Cuomo C."/>
            <person name="Burger G."/>
            <person name="Gray M.W."/>
            <person name="Holland P.W.H."/>
            <person name="King N."/>
            <person name="Lang F.B.F."/>
            <person name="Roger A.J."/>
            <person name="Ruiz-Trillo I."/>
            <person name="Young S.K."/>
            <person name="Zeng Q."/>
            <person name="Gargeya S."/>
            <person name="Alvarado L."/>
            <person name="Berlin A."/>
            <person name="Chapman S.B."/>
            <person name="Chen Z."/>
            <person name="Freedman E."/>
            <person name="Gellesch M."/>
            <person name="Goldberg J."/>
            <person name="Griggs A."/>
            <person name="Gujja S."/>
            <person name="Heilman E."/>
            <person name="Heiman D."/>
            <person name="Howarth C."/>
            <person name="Mehta T."/>
            <person name="Neiman D."/>
            <person name="Pearson M."/>
            <person name="Roberts A."/>
            <person name="Saif S."/>
            <person name="Shea T."/>
            <person name="Shenoy N."/>
            <person name="Sisk P."/>
            <person name="Stolte C."/>
            <person name="Sykes S."/>
            <person name="White J."/>
            <person name="Yandava C."/>
            <person name="Haas B."/>
            <person name="Nusbaum C."/>
            <person name="Birren B."/>
        </authorList>
    </citation>
    <scope>NUCLEOTIDE SEQUENCE</scope>
    <source>
        <strain evidence="6">ATCC 30864</strain>
    </source>
</reference>
<dbReference type="InParanoid" id="A0A0D2WIA1"/>
<evidence type="ECO:0000313" key="6">
    <source>
        <dbReference type="EMBL" id="KJE88668.1"/>
    </source>
</evidence>
<dbReference type="InterPro" id="IPR021772">
    <property type="entry name" value="WDR48/Bun107"/>
</dbReference>
<dbReference type="InterPro" id="IPR051246">
    <property type="entry name" value="WDR48"/>
</dbReference>
<feature type="repeat" description="WD" evidence="4">
    <location>
        <begin position="128"/>
        <end position="169"/>
    </location>
</feature>
<feature type="compositionally biased region" description="Low complexity" evidence="5">
    <location>
        <begin position="529"/>
        <end position="543"/>
    </location>
</feature>
<feature type="compositionally biased region" description="Polar residues" evidence="5">
    <location>
        <begin position="557"/>
        <end position="568"/>
    </location>
</feature>
<evidence type="ECO:0000313" key="7">
    <source>
        <dbReference type="Proteomes" id="UP000008743"/>
    </source>
</evidence>
<dbReference type="InterPro" id="IPR019775">
    <property type="entry name" value="WD40_repeat_CS"/>
</dbReference>
<dbReference type="CDD" id="cd17041">
    <property type="entry name" value="Ubl_WDR48"/>
    <property type="match status" value="1"/>
</dbReference>
<dbReference type="PRINTS" id="PR00320">
    <property type="entry name" value="GPROTEINBRPT"/>
</dbReference>
<gene>
    <name evidence="6" type="ORF">CAOG_000275</name>
</gene>
<dbReference type="eggNOG" id="KOG0308">
    <property type="taxonomic scope" value="Eukaryota"/>
</dbReference>
<feature type="repeat" description="WD" evidence="4">
    <location>
        <begin position="176"/>
        <end position="217"/>
    </location>
</feature>
<evidence type="ECO:0000256" key="1">
    <source>
        <dbReference type="ARBA" id="ARBA00006917"/>
    </source>
</evidence>
<dbReference type="Pfam" id="PF11816">
    <property type="entry name" value="DUF3337"/>
    <property type="match status" value="1"/>
</dbReference>
<dbReference type="Gene3D" id="2.130.10.10">
    <property type="entry name" value="YVTN repeat-like/Quinoprotein amine dehydrogenase"/>
    <property type="match status" value="2"/>
</dbReference>
<dbReference type="PROSITE" id="PS50082">
    <property type="entry name" value="WD_REPEATS_2"/>
    <property type="match status" value="4"/>
</dbReference>
<feature type="repeat" description="WD" evidence="4">
    <location>
        <begin position="88"/>
        <end position="119"/>
    </location>
</feature>
<dbReference type="OrthoDB" id="2421129at2759"/>
<organism evidence="6 7">
    <name type="scientific">Capsaspora owczarzaki (strain ATCC 30864)</name>
    <dbReference type="NCBI Taxonomy" id="595528"/>
    <lineage>
        <taxon>Eukaryota</taxon>
        <taxon>Filasterea</taxon>
        <taxon>Capsaspora</taxon>
    </lineage>
</organism>
<dbReference type="PANTHER" id="PTHR19862:SF14">
    <property type="entry name" value="WD REPEAT-CONTAINING PROTEIN 48"/>
    <property type="match status" value="1"/>
</dbReference>
<dbReference type="STRING" id="595528.A0A0D2WIA1"/>
<dbReference type="SMART" id="SM00320">
    <property type="entry name" value="WD40"/>
    <property type="match status" value="7"/>
</dbReference>
<feature type="repeat" description="WD" evidence="4">
    <location>
        <begin position="218"/>
        <end position="259"/>
    </location>
</feature>
<dbReference type="GO" id="GO:0043130">
    <property type="term" value="F:ubiquitin binding"/>
    <property type="evidence" value="ECO:0007669"/>
    <property type="project" value="TreeGrafter"/>
</dbReference>
<protein>
    <submittedName>
        <fullName evidence="6">Uncharacterized protein</fullName>
    </submittedName>
</protein>
<dbReference type="Proteomes" id="UP000008743">
    <property type="component" value="Unassembled WGS sequence"/>
</dbReference>
<evidence type="ECO:0000256" key="5">
    <source>
        <dbReference type="SAM" id="MobiDB-lite"/>
    </source>
</evidence>
<dbReference type="CDD" id="cd00200">
    <property type="entry name" value="WD40"/>
    <property type="match status" value="1"/>
</dbReference>
<name>A0A0D2WIA1_CAPO3</name>
<sequence length="759" mass="82525">MNSGAPRSVAPRIRVSYTIRPEGDPRHRFGVNALCLSTAPQNVELPSSSANQTLYTAGRDGVVRAWDVTQPVDSLASTRTVETCIQSFDGHADWVNDIALCPNHQLLTASSDTSVKLWSCDGELLTPLDWHSDYVKALAVSHTSHHAFSAGLDRLIVKWDLNVAKPSEILSTAVELKGHKDSVYSLAVDHSGSILVSGSTEKIIRVWDARTPASVCKLRGHTDNIKAVALNHDGSLCLSASSDHTIRLWDIRQQRCIATSDCHTSAIWTVAVNADFTKVYSAGRDGSVFVTSLDTFKSEPVLTEQAPVLRLCLDESDHADTKLWVATTDSTVRLWSVAAASTHGTSRASADSSATTAPPPAAPLVTIPGAPAIVKHHILNDRQRILTEDTAGNVVLWSVLQARMEKEFGQVGFDTQLAALHQMISLQSWFSVDSKCGFLTIHLDSSQCFITEVYASDIGLDADPEVRVGLAQLVLTRLFANWLISFNAKKGLSNALEADSTPPPLGEPHSPLLENQGPQFASEQSNGVASSPAADLPSPSAASVKPRDGIVGRLQRMASSSSQTTTPSVEIPSAAVKESQTGESELDRHELEIPDYTTVMLMDMSKAATSSGFPLFRSTCRAMADAWVADALASKMPQWLYDFLTTNTCKRELGRDKMSLAVQPHPQQLPGEPPLPVLPDPAYAKLYAFRILRVRRLAKFVADKLGISIPDGFAPEEVIELTCDNKAIDPNMSIATVKQFVWCQPEDLVLHYRRCPRRS</sequence>
<feature type="compositionally biased region" description="Polar residues" evidence="5">
    <location>
        <begin position="516"/>
        <end position="528"/>
    </location>
</feature>
<dbReference type="FunCoup" id="A0A0D2WIA1">
    <property type="interactions" value="533"/>
</dbReference>
<dbReference type="InterPro" id="IPR001680">
    <property type="entry name" value="WD40_rpt"/>
</dbReference>
<evidence type="ECO:0000256" key="3">
    <source>
        <dbReference type="ARBA" id="ARBA00022737"/>
    </source>
</evidence>
<dbReference type="EMBL" id="KE346360">
    <property type="protein sequence ID" value="KJE88668.1"/>
    <property type="molecule type" value="Genomic_DNA"/>
</dbReference>
<keyword evidence="7" id="KW-1185">Reference proteome</keyword>
<dbReference type="Pfam" id="PF00400">
    <property type="entry name" value="WD40"/>
    <property type="match status" value="5"/>
</dbReference>
<proteinExistence type="inferred from homology"/>
<evidence type="ECO:0000256" key="4">
    <source>
        <dbReference type="PROSITE-ProRule" id="PRU00221"/>
    </source>
</evidence>
<dbReference type="AlphaFoldDB" id="A0A0D2WIA1"/>
<feature type="region of interest" description="Disordered" evidence="5">
    <location>
        <begin position="495"/>
        <end position="588"/>
    </location>
</feature>
<dbReference type="GO" id="GO:0000724">
    <property type="term" value="P:double-strand break repair via homologous recombination"/>
    <property type="evidence" value="ECO:0007669"/>
    <property type="project" value="TreeGrafter"/>
</dbReference>
<keyword evidence="2 4" id="KW-0853">WD repeat</keyword>
<dbReference type="SUPFAM" id="SSF50978">
    <property type="entry name" value="WD40 repeat-like"/>
    <property type="match status" value="1"/>
</dbReference>
<keyword evidence="3" id="KW-0677">Repeat</keyword>
<accession>A0A0D2WIA1</accession>
<dbReference type="RefSeq" id="XP_004365146.2">
    <property type="nucleotide sequence ID" value="XM_004365089.2"/>
</dbReference>
<dbReference type="PANTHER" id="PTHR19862">
    <property type="entry name" value="WD REPEAT-CONTAINING PROTEIN 48"/>
    <property type="match status" value="1"/>
</dbReference>
<dbReference type="InterPro" id="IPR015943">
    <property type="entry name" value="WD40/YVTN_repeat-like_dom_sf"/>
</dbReference>
<dbReference type="PROSITE" id="PS50294">
    <property type="entry name" value="WD_REPEATS_REGION"/>
    <property type="match status" value="3"/>
</dbReference>
<dbReference type="InterPro" id="IPR020472">
    <property type="entry name" value="WD40_PAC1"/>
</dbReference>
<dbReference type="EMBL" id="KE346360">
    <property type="protein sequence ID" value="KJE88667.1"/>
    <property type="molecule type" value="Genomic_DNA"/>
</dbReference>
<dbReference type="InterPro" id="IPR036322">
    <property type="entry name" value="WD40_repeat_dom_sf"/>
</dbReference>
<evidence type="ECO:0000256" key="2">
    <source>
        <dbReference type="ARBA" id="ARBA00022574"/>
    </source>
</evidence>
<dbReference type="PROSITE" id="PS00678">
    <property type="entry name" value="WD_REPEATS_1"/>
    <property type="match status" value="1"/>
</dbReference>
<comment type="similarity">
    <text evidence="1">Belongs to the WD repeat WDR48 family.</text>
</comment>